<protein>
    <submittedName>
        <fullName evidence="1">Uncharacterized protein</fullName>
    </submittedName>
</protein>
<keyword evidence="2" id="KW-1185">Reference proteome</keyword>
<dbReference type="Gene3D" id="1.10.630.10">
    <property type="entry name" value="Cytochrome P450"/>
    <property type="match status" value="1"/>
</dbReference>
<evidence type="ECO:0000313" key="2">
    <source>
        <dbReference type="Proteomes" id="UP001601627"/>
    </source>
</evidence>
<name>A0ABW6QI75_9ACTN</name>
<organism evidence="1 2">
    <name type="scientific">Streptomyces marokkonensis</name>
    <dbReference type="NCBI Taxonomy" id="324855"/>
    <lineage>
        <taxon>Bacteria</taxon>
        <taxon>Bacillati</taxon>
        <taxon>Actinomycetota</taxon>
        <taxon>Actinomycetes</taxon>
        <taxon>Kitasatosporales</taxon>
        <taxon>Streptomycetaceae</taxon>
        <taxon>Streptomyces</taxon>
    </lineage>
</organism>
<proteinExistence type="predicted"/>
<reference evidence="1 2" key="1">
    <citation type="submission" date="2024-09" db="EMBL/GenBank/DDBJ databases">
        <title>The Natural Products Discovery Center: Release of the First 8490 Sequenced Strains for Exploring Actinobacteria Biosynthetic Diversity.</title>
        <authorList>
            <person name="Kalkreuter E."/>
            <person name="Kautsar S.A."/>
            <person name="Yang D."/>
            <person name="Bader C.D."/>
            <person name="Teijaro C.N."/>
            <person name="Fluegel L."/>
            <person name="Davis C.M."/>
            <person name="Simpson J.R."/>
            <person name="Lauterbach L."/>
            <person name="Steele A.D."/>
            <person name="Gui C."/>
            <person name="Meng S."/>
            <person name="Li G."/>
            <person name="Viehrig K."/>
            <person name="Ye F."/>
            <person name="Su P."/>
            <person name="Kiefer A.F."/>
            <person name="Nichols A."/>
            <person name="Cepeda A.J."/>
            <person name="Yan W."/>
            <person name="Fan B."/>
            <person name="Jiang Y."/>
            <person name="Adhikari A."/>
            <person name="Zheng C.-J."/>
            <person name="Schuster L."/>
            <person name="Cowan T.M."/>
            <person name="Smanski M.J."/>
            <person name="Chevrette M.G."/>
            <person name="De Carvalho L.P.S."/>
            <person name="Shen B."/>
        </authorList>
    </citation>
    <scope>NUCLEOTIDE SEQUENCE [LARGE SCALE GENOMIC DNA]</scope>
    <source>
        <strain evidence="1 2">NPDC058328</strain>
    </source>
</reference>
<dbReference type="InterPro" id="IPR036396">
    <property type="entry name" value="Cyt_P450_sf"/>
</dbReference>
<gene>
    <name evidence="1" type="ORF">ACFVZC_37140</name>
</gene>
<evidence type="ECO:0000313" key="1">
    <source>
        <dbReference type="EMBL" id="MFF1278932.1"/>
    </source>
</evidence>
<dbReference type="EMBL" id="JBHVZQ010000077">
    <property type="protein sequence ID" value="MFF1278932.1"/>
    <property type="molecule type" value="Genomic_DNA"/>
</dbReference>
<dbReference type="Proteomes" id="UP001601627">
    <property type="component" value="Unassembled WGS sequence"/>
</dbReference>
<dbReference type="RefSeq" id="WP_388241823.1">
    <property type="nucleotide sequence ID" value="NZ_JBHVZQ010000077.1"/>
</dbReference>
<sequence>MTETAQEPVALPTARTCPFAPPEELATPGSRSPVGRLTYPDGTLGRLVTGYAQARSVLGNPSFSSRSELQRLPVPHPWVAEPAAPGRFISMDPPDRTRLRKPPAGLFTVRRTDRLLPRGEEITRERLDVPLRSEMIVHGVHELPVTW</sequence>
<accession>A0ABW6QI75</accession>
<dbReference type="SUPFAM" id="SSF48264">
    <property type="entry name" value="Cytochrome P450"/>
    <property type="match status" value="1"/>
</dbReference>
<comment type="caution">
    <text evidence="1">The sequence shown here is derived from an EMBL/GenBank/DDBJ whole genome shotgun (WGS) entry which is preliminary data.</text>
</comment>